<feature type="compositionally biased region" description="Low complexity" evidence="4">
    <location>
        <begin position="50"/>
        <end position="61"/>
    </location>
</feature>
<dbReference type="STRING" id="1449976.KALB_504"/>
<dbReference type="Proteomes" id="UP000019225">
    <property type="component" value="Chromosome"/>
</dbReference>
<sequence>METTISSGTLRGSEQDGVAVFRAVPYATAERFHAPEPVRPWPGVRDATRPGAAAPQAIGGPPVVPAWPDPVFDEAQCLNLSVYRPTAPGGPRPVLLWIHGGGFLTGSANLPCYDATELARAGDIVVVTINYRLGALGYLDVSGGNFGLLDQIAALRWVHENIAEFGGDPGAITVGGQSAGAMSTHLLMANEDSAPLFHRVFLQSAPLGLLPATAEQAALSTQWLTEALGEDPGTAPWQRIAEVQTTLRGVAMVPPPFIPVLGGNGLPKLPEEVDLSRFQVMIGTTADEHTFFGGPRGDSPLFEPGKLALAQRQTEAGSPAYVYKFDWAGAAPWYATHCVDLPFLFGNAPVWDTSAALAGSTAQQRQPLTEQFQRAVSGFVRTGDPGTDWSPYPAVRHFSHSA</sequence>
<name>W5VZH2_9PSEU</name>
<keyword evidence="7" id="KW-1185">Reference proteome</keyword>
<evidence type="ECO:0000259" key="5">
    <source>
        <dbReference type="Pfam" id="PF00135"/>
    </source>
</evidence>
<dbReference type="KEGG" id="kal:KALB_504"/>
<dbReference type="GO" id="GO:0016787">
    <property type="term" value="F:hydrolase activity"/>
    <property type="evidence" value="ECO:0007669"/>
    <property type="project" value="UniProtKB-KW"/>
</dbReference>
<dbReference type="EC" id="3.1.1.-" evidence="3"/>
<dbReference type="SUPFAM" id="SSF53474">
    <property type="entry name" value="alpha/beta-Hydrolases"/>
    <property type="match status" value="1"/>
</dbReference>
<dbReference type="AlphaFoldDB" id="W5VZH2"/>
<gene>
    <name evidence="6" type="ORF">KALB_504</name>
</gene>
<evidence type="ECO:0000313" key="7">
    <source>
        <dbReference type="Proteomes" id="UP000019225"/>
    </source>
</evidence>
<dbReference type="RefSeq" id="WP_025354155.1">
    <property type="nucleotide sequence ID" value="NZ_CP007155.1"/>
</dbReference>
<dbReference type="InterPro" id="IPR002018">
    <property type="entry name" value="CarbesteraseB"/>
</dbReference>
<evidence type="ECO:0000256" key="1">
    <source>
        <dbReference type="ARBA" id="ARBA00005964"/>
    </source>
</evidence>
<dbReference type="PROSITE" id="PS00122">
    <property type="entry name" value="CARBOXYLESTERASE_B_1"/>
    <property type="match status" value="1"/>
</dbReference>
<accession>W5VZH2</accession>
<organism evidence="6 7">
    <name type="scientific">Kutzneria albida DSM 43870</name>
    <dbReference type="NCBI Taxonomy" id="1449976"/>
    <lineage>
        <taxon>Bacteria</taxon>
        <taxon>Bacillati</taxon>
        <taxon>Actinomycetota</taxon>
        <taxon>Actinomycetes</taxon>
        <taxon>Pseudonocardiales</taxon>
        <taxon>Pseudonocardiaceae</taxon>
        <taxon>Kutzneria</taxon>
    </lineage>
</organism>
<evidence type="ECO:0000256" key="4">
    <source>
        <dbReference type="SAM" id="MobiDB-lite"/>
    </source>
</evidence>
<dbReference type="Gene3D" id="3.40.50.1820">
    <property type="entry name" value="alpha/beta hydrolase"/>
    <property type="match status" value="2"/>
</dbReference>
<dbReference type="OrthoDB" id="4308422at2"/>
<proteinExistence type="inferred from homology"/>
<dbReference type="InterPro" id="IPR050309">
    <property type="entry name" value="Type-B_Carboxylest/Lipase"/>
</dbReference>
<dbReference type="eggNOG" id="COG2272">
    <property type="taxonomic scope" value="Bacteria"/>
</dbReference>
<reference evidence="6 7" key="1">
    <citation type="journal article" date="2014" name="BMC Genomics">
        <title>Complete genome sequence of producer of the glycopeptide antibiotic Aculeximycin Kutzneria albida DSM 43870T, a representative of minor genus of Pseudonocardiaceae.</title>
        <authorList>
            <person name="Rebets Y."/>
            <person name="Tokovenko B."/>
            <person name="Lushchyk I."/>
            <person name="Ruckert C."/>
            <person name="Zaburannyi N."/>
            <person name="Bechthold A."/>
            <person name="Kalinowski J."/>
            <person name="Luzhetskyy A."/>
        </authorList>
    </citation>
    <scope>NUCLEOTIDE SEQUENCE [LARGE SCALE GENOMIC DNA]</scope>
    <source>
        <strain evidence="6">DSM 43870</strain>
    </source>
</reference>
<protein>
    <recommendedName>
        <fullName evidence="3">Carboxylic ester hydrolase</fullName>
        <ecNumber evidence="3">3.1.1.-</ecNumber>
    </recommendedName>
</protein>
<comment type="similarity">
    <text evidence="1 3">Belongs to the type-B carboxylesterase/lipase family.</text>
</comment>
<evidence type="ECO:0000313" key="6">
    <source>
        <dbReference type="EMBL" id="AHH93880.1"/>
    </source>
</evidence>
<dbReference type="EMBL" id="CP007155">
    <property type="protein sequence ID" value="AHH93880.1"/>
    <property type="molecule type" value="Genomic_DNA"/>
</dbReference>
<evidence type="ECO:0000256" key="3">
    <source>
        <dbReference type="RuleBase" id="RU361235"/>
    </source>
</evidence>
<feature type="region of interest" description="Disordered" evidence="4">
    <location>
        <begin position="37"/>
        <end position="61"/>
    </location>
</feature>
<feature type="domain" description="Carboxylesterase type B" evidence="5">
    <location>
        <begin position="4"/>
        <end position="292"/>
    </location>
</feature>
<dbReference type="Pfam" id="PF00135">
    <property type="entry name" value="COesterase"/>
    <property type="match status" value="1"/>
</dbReference>
<keyword evidence="2 3" id="KW-0378">Hydrolase</keyword>
<evidence type="ECO:0000256" key="2">
    <source>
        <dbReference type="ARBA" id="ARBA00022801"/>
    </source>
</evidence>
<dbReference type="InterPro" id="IPR019826">
    <property type="entry name" value="Carboxylesterase_B_AS"/>
</dbReference>
<dbReference type="InterPro" id="IPR029058">
    <property type="entry name" value="AB_hydrolase_fold"/>
</dbReference>
<dbReference type="PANTHER" id="PTHR11559">
    <property type="entry name" value="CARBOXYLESTERASE"/>
    <property type="match status" value="1"/>
</dbReference>
<dbReference type="HOGENOM" id="CLU_006586_16_4_11"/>
<dbReference type="ESTHER" id="9pseu-w5vzh2">
    <property type="family name" value="Carb_B_Bacteria"/>
</dbReference>